<evidence type="ECO:0000313" key="13">
    <source>
        <dbReference type="EMBL" id="WKW15205.1"/>
    </source>
</evidence>
<dbReference type="GO" id="GO:0005886">
    <property type="term" value="C:plasma membrane"/>
    <property type="evidence" value="ECO:0007669"/>
    <property type="project" value="UniProtKB-SubCell"/>
</dbReference>
<evidence type="ECO:0000313" key="12">
    <source>
        <dbReference type="EMBL" id="WKW12298.1"/>
    </source>
</evidence>
<dbReference type="AlphaFoldDB" id="A0AA49JZN7"/>
<protein>
    <recommendedName>
        <fullName evidence="2">cyclic-guanylate-specific phosphodiesterase</fullName>
        <ecNumber evidence="2">3.1.4.52</ecNumber>
    </recommendedName>
</protein>
<reference evidence="13" key="1">
    <citation type="submission" date="2023-07" db="EMBL/GenBank/DDBJ databases">
        <authorList>
            <person name="Haufschild T."/>
            <person name="Kallscheuer N."/>
            <person name="Hammer J."/>
            <person name="Kohn T."/>
            <person name="Kabuu M."/>
            <person name="Jogler M."/>
            <person name="Wohfarth N."/>
            <person name="Heuer A."/>
            <person name="Rohde M."/>
            <person name="van Teeseling M.C.F."/>
            <person name="Jogler C."/>
        </authorList>
    </citation>
    <scope>NUCLEOTIDE SEQUENCE</scope>
    <source>
        <strain evidence="12">Strain 138</strain>
        <strain evidence="13">Strain 318</strain>
    </source>
</reference>
<comment type="subcellular location">
    <subcellularLocation>
        <location evidence="1">Cell membrane</location>
        <topology evidence="1">Multi-pass membrane protein</topology>
    </subcellularLocation>
</comment>
<dbReference type="RefSeq" id="WP_367885175.1">
    <property type="nucleotide sequence ID" value="NZ_CP130612.1"/>
</dbReference>
<dbReference type="Pfam" id="PF00563">
    <property type="entry name" value="EAL"/>
    <property type="match status" value="1"/>
</dbReference>
<keyword evidence="3" id="KW-1003">Cell membrane</keyword>
<accession>A0AA49Q4T4</accession>
<dbReference type="PANTHER" id="PTHR33121">
    <property type="entry name" value="CYCLIC DI-GMP PHOSPHODIESTERASE PDEF"/>
    <property type="match status" value="1"/>
</dbReference>
<sequence length="519" mass="56365">MKPRDGTLVRVALTGLVGVVALAAVFTAMLYRSSVGADERAVAALAEALGGRAESMILDARTLLQGFEQLPHRRCGPAHLAALQDAAIGRPHIRAIGYWRAADRLCGVGFLAGEGLRPPRADRIYDSGVIAWWPKPATRVGGVQLFLMRFGDHDVALDPHALLDVGPLEGRQAGLWVEGLRLTARPDTAVLPDPASLPVGLTMDREGARVIARFSRPGEMPIDIVAVEPLGQFWSRYRGAVLGGSALGVGLLGLWLYVLLRYTRHRLSRTTQLREAIAKDRIAAVYQPIVDLETGRCIGAEVLARWTTERDERVPPDVFVALAEKEGLITDLTLAVLHKALRELGPWLATRPELALAVNLGSQDLHDPRFIDALPRALEAAGLPPTAIKLEITERALVDTELARARIAEFRARGHAVAVDDFGTGYSSLAYLASFSLDQLKIDKAFVEAIGTGAATSHVVVHVIEMARSLKLRMVAEGVEEEAQASWLRHQGVEFVQGFLYSRPVDAREFQAFVEGTSA</sequence>
<evidence type="ECO:0000256" key="9">
    <source>
        <dbReference type="ARBA" id="ARBA00034290"/>
    </source>
</evidence>
<dbReference type="InterPro" id="IPR050706">
    <property type="entry name" value="Cyclic-di-GMP_PDE-like"/>
</dbReference>
<evidence type="ECO:0000256" key="1">
    <source>
        <dbReference type="ARBA" id="ARBA00004651"/>
    </source>
</evidence>
<dbReference type="EMBL" id="CP130612">
    <property type="protein sequence ID" value="WKW12298.1"/>
    <property type="molecule type" value="Genomic_DNA"/>
</dbReference>
<evidence type="ECO:0000256" key="7">
    <source>
        <dbReference type="ARBA" id="ARBA00022989"/>
    </source>
</evidence>
<evidence type="ECO:0000259" key="11">
    <source>
        <dbReference type="PROSITE" id="PS50883"/>
    </source>
</evidence>
<keyword evidence="4" id="KW-0973">c-di-GMP</keyword>
<gene>
    <name evidence="12" type="ORF">Strain138_001582</name>
    <name evidence="13" type="ORF">Strain318_001581</name>
</gene>
<evidence type="ECO:0000256" key="8">
    <source>
        <dbReference type="ARBA" id="ARBA00023136"/>
    </source>
</evidence>
<keyword evidence="8 10" id="KW-0472">Membrane</keyword>
<dbReference type="PANTHER" id="PTHR33121:SF79">
    <property type="entry name" value="CYCLIC DI-GMP PHOSPHODIESTERASE PDED-RELATED"/>
    <property type="match status" value="1"/>
</dbReference>
<evidence type="ECO:0000256" key="3">
    <source>
        <dbReference type="ARBA" id="ARBA00022475"/>
    </source>
</evidence>
<proteinExistence type="predicted"/>
<accession>A0AA49JZN7</accession>
<keyword evidence="6" id="KW-0378">Hydrolase</keyword>
<evidence type="ECO:0000313" key="14">
    <source>
        <dbReference type="Proteomes" id="UP001229955"/>
    </source>
</evidence>
<dbReference type="SMART" id="SM00052">
    <property type="entry name" value="EAL"/>
    <property type="match status" value="1"/>
</dbReference>
<evidence type="ECO:0000256" key="6">
    <source>
        <dbReference type="ARBA" id="ARBA00022801"/>
    </source>
</evidence>
<evidence type="ECO:0000256" key="4">
    <source>
        <dbReference type="ARBA" id="ARBA00022636"/>
    </source>
</evidence>
<feature type="transmembrane region" description="Helical" evidence="10">
    <location>
        <begin position="239"/>
        <end position="260"/>
    </location>
</feature>
<dbReference type="InterPro" id="IPR035919">
    <property type="entry name" value="EAL_sf"/>
</dbReference>
<dbReference type="Proteomes" id="UP001229955">
    <property type="component" value="Chromosome"/>
</dbReference>
<dbReference type="CDD" id="cd01948">
    <property type="entry name" value="EAL"/>
    <property type="match status" value="1"/>
</dbReference>
<evidence type="ECO:0000256" key="2">
    <source>
        <dbReference type="ARBA" id="ARBA00012282"/>
    </source>
</evidence>
<dbReference type="SUPFAM" id="SSF141868">
    <property type="entry name" value="EAL domain-like"/>
    <property type="match status" value="1"/>
</dbReference>
<dbReference type="EC" id="3.1.4.52" evidence="2"/>
<feature type="domain" description="EAL" evidence="11">
    <location>
        <begin position="266"/>
        <end position="518"/>
    </location>
</feature>
<keyword evidence="14" id="KW-1185">Reference proteome</keyword>
<name>A0AA49JZN7_9BACT</name>
<dbReference type="InterPro" id="IPR024744">
    <property type="entry name" value="CSS-motif_dom"/>
</dbReference>
<dbReference type="EMBL" id="CP130613">
    <property type="protein sequence ID" value="WKW15205.1"/>
    <property type="molecule type" value="Genomic_DNA"/>
</dbReference>
<dbReference type="KEGG" id="pspc:Strain318_001581"/>
<keyword evidence="5 10" id="KW-0812">Transmembrane</keyword>
<dbReference type="InterPro" id="IPR001633">
    <property type="entry name" value="EAL_dom"/>
</dbReference>
<dbReference type="PROSITE" id="PS50883">
    <property type="entry name" value="EAL"/>
    <property type="match status" value="1"/>
</dbReference>
<dbReference type="GO" id="GO:0071111">
    <property type="term" value="F:cyclic-guanylate-specific phosphodiesterase activity"/>
    <property type="evidence" value="ECO:0007669"/>
    <property type="project" value="UniProtKB-EC"/>
</dbReference>
<feature type="transmembrane region" description="Helical" evidence="10">
    <location>
        <begin position="7"/>
        <end position="31"/>
    </location>
</feature>
<evidence type="ECO:0000256" key="10">
    <source>
        <dbReference type="SAM" id="Phobius"/>
    </source>
</evidence>
<comment type="catalytic activity">
    <reaction evidence="9">
        <text>3',3'-c-di-GMP + H2O = 5'-phosphoguanylyl(3'-&gt;5')guanosine + H(+)</text>
        <dbReference type="Rhea" id="RHEA:24902"/>
        <dbReference type="ChEBI" id="CHEBI:15377"/>
        <dbReference type="ChEBI" id="CHEBI:15378"/>
        <dbReference type="ChEBI" id="CHEBI:58754"/>
        <dbReference type="ChEBI" id="CHEBI:58805"/>
        <dbReference type="EC" id="3.1.4.52"/>
    </reaction>
</comment>
<keyword evidence="7 10" id="KW-1133">Transmembrane helix</keyword>
<dbReference type="Gene3D" id="3.20.20.450">
    <property type="entry name" value="EAL domain"/>
    <property type="match status" value="1"/>
</dbReference>
<evidence type="ECO:0000256" key="5">
    <source>
        <dbReference type="ARBA" id="ARBA00022692"/>
    </source>
</evidence>
<organism evidence="13 14">
    <name type="scientific">Pseudogemmatithrix spongiicola</name>
    <dbReference type="NCBI Taxonomy" id="3062599"/>
    <lineage>
        <taxon>Bacteria</taxon>
        <taxon>Pseudomonadati</taxon>
        <taxon>Gemmatimonadota</taxon>
        <taxon>Gemmatimonadia</taxon>
        <taxon>Gemmatimonadales</taxon>
        <taxon>Gemmatimonadaceae</taxon>
        <taxon>Pseudogemmatithrix</taxon>
    </lineage>
</organism>
<dbReference type="Pfam" id="PF12792">
    <property type="entry name" value="CSS-motif"/>
    <property type="match status" value="1"/>
</dbReference>